<dbReference type="EMBL" id="FUHW01000032">
    <property type="protein sequence ID" value="SJM65503.1"/>
    <property type="molecule type" value="Genomic_DNA"/>
</dbReference>
<keyword evidence="2" id="KW-0449">Lipoprotein</keyword>
<sequence length="112" mass="11719">MPDELAGYKLRPTTSQATAVWGDPAKIILRCGVNVPGPTTDQCAGVNGVDWVAKEGEVAWTLTTYGRTPATEVLFNPDEVPSSSVLSQLGSAAERIPAQGGCSTQDTSEDLP</sequence>
<name>A0A1R4GBP4_9MICC</name>
<dbReference type="InterPro" id="IPR021903">
    <property type="entry name" value="DUF3515"/>
</dbReference>
<protein>
    <submittedName>
        <fullName evidence="2">Conserved hypothetical lipoprotein</fullName>
    </submittedName>
</protein>
<keyword evidence="3" id="KW-1185">Reference proteome</keyword>
<evidence type="ECO:0000256" key="1">
    <source>
        <dbReference type="SAM" id="MobiDB-lite"/>
    </source>
</evidence>
<evidence type="ECO:0000313" key="2">
    <source>
        <dbReference type="EMBL" id="SJM65503.1"/>
    </source>
</evidence>
<feature type="compositionally biased region" description="Polar residues" evidence="1">
    <location>
        <begin position="81"/>
        <end position="90"/>
    </location>
</feature>
<dbReference type="Pfam" id="PF12028">
    <property type="entry name" value="DUF3515"/>
    <property type="match status" value="1"/>
</dbReference>
<gene>
    <name evidence="2" type="ORF">FM101_09315</name>
</gene>
<proteinExistence type="predicted"/>
<feature type="region of interest" description="Disordered" evidence="1">
    <location>
        <begin position="80"/>
        <end position="112"/>
    </location>
</feature>
<organism evidence="2 3">
    <name type="scientific">Arthrobacter rhombi</name>
    <dbReference type="NCBI Taxonomy" id="71253"/>
    <lineage>
        <taxon>Bacteria</taxon>
        <taxon>Bacillati</taxon>
        <taxon>Actinomycetota</taxon>
        <taxon>Actinomycetes</taxon>
        <taxon>Micrococcales</taxon>
        <taxon>Micrococcaceae</taxon>
        <taxon>Arthrobacter</taxon>
    </lineage>
</organism>
<reference evidence="2 3" key="1">
    <citation type="submission" date="2017-02" db="EMBL/GenBank/DDBJ databases">
        <authorList>
            <person name="Peterson S.W."/>
        </authorList>
    </citation>
    <scope>NUCLEOTIDE SEQUENCE [LARGE SCALE GENOMIC DNA]</scope>
    <source>
        <strain evidence="2 3">B Ar 00.02</strain>
    </source>
</reference>
<evidence type="ECO:0000313" key="3">
    <source>
        <dbReference type="Proteomes" id="UP000195913"/>
    </source>
</evidence>
<dbReference type="Proteomes" id="UP000195913">
    <property type="component" value="Unassembled WGS sequence"/>
</dbReference>
<accession>A0A1R4GBP4</accession>
<dbReference type="AlphaFoldDB" id="A0A1R4GBP4"/>